<dbReference type="Gene3D" id="2.60.60.30">
    <property type="entry name" value="sav2460 like domains"/>
    <property type="match status" value="1"/>
</dbReference>
<dbReference type="Proteomes" id="UP000184471">
    <property type="component" value="Unassembled WGS sequence"/>
</dbReference>
<organism evidence="3 4">
    <name type="scientific">Geodermatophilus nigrescens</name>
    <dbReference type="NCBI Taxonomy" id="1070870"/>
    <lineage>
        <taxon>Bacteria</taxon>
        <taxon>Bacillati</taxon>
        <taxon>Actinomycetota</taxon>
        <taxon>Actinomycetes</taxon>
        <taxon>Geodermatophilales</taxon>
        <taxon>Geodermatophilaceae</taxon>
        <taxon>Geodermatophilus</taxon>
    </lineage>
</organism>
<evidence type="ECO:0000259" key="2">
    <source>
        <dbReference type="PROSITE" id="PS50234"/>
    </source>
</evidence>
<dbReference type="SMART" id="SM00327">
    <property type="entry name" value="VWA"/>
    <property type="match status" value="1"/>
</dbReference>
<feature type="domain" description="VWFA" evidence="2">
    <location>
        <begin position="255"/>
        <end position="446"/>
    </location>
</feature>
<proteinExistence type="inferred from homology"/>
<name>A0A1M5J9E0_9ACTN</name>
<dbReference type="Pfam" id="PF10138">
    <property type="entry name" value="vWA-TerF-like"/>
    <property type="match status" value="1"/>
</dbReference>
<dbReference type="Pfam" id="PF02342">
    <property type="entry name" value="TerD"/>
    <property type="match status" value="1"/>
</dbReference>
<dbReference type="InterPro" id="IPR019303">
    <property type="entry name" value="vWA_TerF_C"/>
</dbReference>
<evidence type="ECO:0000313" key="3">
    <source>
        <dbReference type="EMBL" id="SHG37216.1"/>
    </source>
</evidence>
<dbReference type="RefSeq" id="WP_073420311.1">
    <property type="nucleotide sequence ID" value="NZ_FQVX01000002.1"/>
</dbReference>
<sequence>MVHVLTRGGNVGLAQAGLTGPVVVTLTWKPAPGVDADLSAFLTTGAGRVRSDDDFVFYNQPAGAGGAVRHLGKSARGGATVDQVRIDPAALPADVEKVVIGASLDGAGTFGGLSGLAVEVGAEGGGPAAVRCKLAAGPETALVFAEVYRRGAEWKVRAVGQGYTNGLAGLATDVGVSVDDEPAAAPAAAAAAPAAQAAAPPPAPAAPAAPPVSMEKRRLVDLEKKLATSAPQMLSLVKTAGVSLEKRGLGEHTARVALVLDISGSMAALYRAGAVQRLAERVLALGLRFDDDGVVDVFLFGKDVHRPEPGLRLEGHQQYIADLTRQYPLEYDTRYGAAMAAVRQAYFGDSRERVEPQPAQVPVYVMFLTDGAPSDKSVATRQIKAASYEPVFWQFMGIGPERQFSYLQRLDDLDGRYTDNADFFAVDQDDLMGRRPISDDALFDRLMTEYPGWLQRARAQGLLRP</sequence>
<dbReference type="PANTHER" id="PTHR32097">
    <property type="entry name" value="CAMP-BINDING PROTEIN 1-RELATED"/>
    <property type="match status" value="1"/>
</dbReference>
<dbReference type="CDD" id="cd06974">
    <property type="entry name" value="TerD_like"/>
    <property type="match status" value="1"/>
</dbReference>
<reference evidence="3 4" key="1">
    <citation type="submission" date="2016-11" db="EMBL/GenBank/DDBJ databases">
        <authorList>
            <person name="Jaros S."/>
            <person name="Januszkiewicz K."/>
            <person name="Wedrychowicz H."/>
        </authorList>
    </citation>
    <scope>NUCLEOTIDE SEQUENCE [LARGE SCALE GENOMIC DNA]</scope>
    <source>
        <strain evidence="3 4">DSM 45408</strain>
    </source>
</reference>
<dbReference type="CDD" id="cd00198">
    <property type="entry name" value="vWFA"/>
    <property type="match status" value="1"/>
</dbReference>
<dbReference type="STRING" id="1070870.SAMN05444351_2401"/>
<gene>
    <name evidence="3" type="ORF">SAMN05444351_2401</name>
</gene>
<dbReference type="InterPro" id="IPR003325">
    <property type="entry name" value="TerD"/>
</dbReference>
<dbReference type="PROSITE" id="PS50234">
    <property type="entry name" value="VWFA"/>
    <property type="match status" value="1"/>
</dbReference>
<comment type="similarity">
    <text evidence="1">Belongs to the CAPAB/TerDEXZ family.</text>
</comment>
<dbReference type="InterPro" id="IPR036465">
    <property type="entry name" value="vWFA_dom_sf"/>
</dbReference>
<dbReference type="EMBL" id="FQVX01000002">
    <property type="protein sequence ID" value="SHG37216.1"/>
    <property type="molecule type" value="Genomic_DNA"/>
</dbReference>
<protein>
    <submittedName>
        <fullName evidence="3">Stress response protein SCP2</fullName>
    </submittedName>
</protein>
<dbReference type="InterPro" id="IPR002035">
    <property type="entry name" value="VWF_A"/>
</dbReference>
<accession>A0A1M5J9E0</accession>
<dbReference type="Gene3D" id="3.40.50.410">
    <property type="entry name" value="von Willebrand factor, type A domain"/>
    <property type="match status" value="1"/>
</dbReference>
<dbReference type="SUPFAM" id="SSF53300">
    <property type="entry name" value="vWA-like"/>
    <property type="match status" value="1"/>
</dbReference>
<dbReference type="InterPro" id="IPR051324">
    <property type="entry name" value="Stress/Tellurium_Resist"/>
</dbReference>
<keyword evidence="4" id="KW-1185">Reference proteome</keyword>
<evidence type="ECO:0000313" key="4">
    <source>
        <dbReference type="Proteomes" id="UP000184471"/>
    </source>
</evidence>
<evidence type="ECO:0000256" key="1">
    <source>
        <dbReference type="ARBA" id="ARBA00008775"/>
    </source>
</evidence>
<dbReference type="OrthoDB" id="56224at2"/>
<dbReference type="AlphaFoldDB" id="A0A1M5J9E0"/>
<dbReference type="PANTHER" id="PTHR32097:SF4">
    <property type="entry name" value="GENERAL STRESS PROTEIN 16U"/>
    <property type="match status" value="1"/>
</dbReference>